<feature type="transmembrane region" description="Helical" evidence="9">
    <location>
        <begin position="258"/>
        <end position="282"/>
    </location>
</feature>
<dbReference type="Proteomes" id="UP000183050">
    <property type="component" value="Chromosome"/>
</dbReference>
<feature type="domain" description="ABC transmembrane type-2" evidence="10">
    <location>
        <begin position="58"/>
        <end position="284"/>
    </location>
</feature>
<evidence type="ECO:0000256" key="6">
    <source>
        <dbReference type="ARBA" id="ARBA00022692"/>
    </source>
</evidence>
<comment type="subcellular location">
    <subcellularLocation>
        <location evidence="1 9">Cell inner membrane</location>
        <topology evidence="1 9">Multi-pass membrane protein</topology>
    </subcellularLocation>
</comment>
<evidence type="ECO:0000259" key="10">
    <source>
        <dbReference type="PROSITE" id="PS51012"/>
    </source>
</evidence>
<evidence type="ECO:0000256" key="4">
    <source>
        <dbReference type="ARBA" id="ARBA00022475"/>
    </source>
</evidence>
<organism evidence="11 13">
    <name type="scientific">Rhizobium leguminosarum</name>
    <dbReference type="NCBI Taxonomy" id="384"/>
    <lineage>
        <taxon>Bacteria</taxon>
        <taxon>Pseudomonadati</taxon>
        <taxon>Pseudomonadota</taxon>
        <taxon>Alphaproteobacteria</taxon>
        <taxon>Hyphomicrobiales</taxon>
        <taxon>Rhizobiaceae</taxon>
        <taxon>Rhizobium/Agrobacterium group</taxon>
        <taxon>Rhizobium</taxon>
    </lineage>
</organism>
<evidence type="ECO:0000256" key="9">
    <source>
        <dbReference type="RuleBase" id="RU361157"/>
    </source>
</evidence>
<keyword evidence="8 9" id="KW-0472">Membrane</keyword>
<dbReference type="OrthoDB" id="9786910at2"/>
<evidence type="ECO:0000313" key="11">
    <source>
        <dbReference type="EMBL" id="ANP88495.1"/>
    </source>
</evidence>
<dbReference type="PANTHER" id="PTHR30413:SF8">
    <property type="entry name" value="TRANSPORT PERMEASE PROTEIN"/>
    <property type="match status" value="1"/>
</dbReference>
<feature type="transmembrane region" description="Helical" evidence="9">
    <location>
        <begin position="131"/>
        <end position="160"/>
    </location>
</feature>
<evidence type="ECO:0000256" key="5">
    <source>
        <dbReference type="ARBA" id="ARBA00022519"/>
    </source>
</evidence>
<feature type="transmembrane region" description="Helical" evidence="9">
    <location>
        <begin position="204"/>
        <end position="225"/>
    </location>
</feature>
<dbReference type="Proteomes" id="UP000092691">
    <property type="component" value="Chromosome"/>
</dbReference>
<comment type="similarity">
    <text evidence="2 9">Belongs to the ABC-2 integral membrane protein family.</text>
</comment>
<dbReference type="EMBL" id="CP016286">
    <property type="protein sequence ID" value="ANP88495.1"/>
    <property type="molecule type" value="Genomic_DNA"/>
</dbReference>
<keyword evidence="7 9" id="KW-1133">Transmembrane helix</keyword>
<protein>
    <recommendedName>
        <fullName evidence="9">Transport permease protein</fullName>
    </recommendedName>
</protein>
<evidence type="ECO:0000256" key="7">
    <source>
        <dbReference type="ARBA" id="ARBA00022989"/>
    </source>
</evidence>
<keyword evidence="3 9" id="KW-0813">Transport</keyword>
<evidence type="ECO:0000313" key="13">
    <source>
        <dbReference type="Proteomes" id="UP000092691"/>
    </source>
</evidence>
<dbReference type="GO" id="GO:0005886">
    <property type="term" value="C:plasma membrane"/>
    <property type="evidence" value="ECO:0007669"/>
    <property type="project" value="UniProtKB-SubCell"/>
</dbReference>
<evidence type="ECO:0000313" key="14">
    <source>
        <dbReference type="Proteomes" id="UP000183050"/>
    </source>
</evidence>
<evidence type="ECO:0000256" key="2">
    <source>
        <dbReference type="ARBA" id="ARBA00007783"/>
    </source>
</evidence>
<evidence type="ECO:0000256" key="8">
    <source>
        <dbReference type="ARBA" id="ARBA00023136"/>
    </source>
</evidence>
<feature type="transmembrane region" description="Helical" evidence="9">
    <location>
        <begin position="89"/>
        <end position="110"/>
    </location>
</feature>
<accession>A0A1B1CFF0</accession>
<dbReference type="InterPro" id="IPR047817">
    <property type="entry name" value="ABC2_TM_bact-type"/>
</dbReference>
<keyword evidence="4 9" id="KW-1003">Cell membrane</keyword>
<dbReference type="EMBL" id="CP018228">
    <property type="protein sequence ID" value="API53181.1"/>
    <property type="molecule type" value="Genomic_DNA"/>
</dbReference>
<dbReference type="PROSITE" id="PS51012">
    <property type="entry name" value="ABC_TM2"/>
    <property type="match status" value="1"/>
</dbReference>
<reference evidence="12 14" key="2">
    <citation type="submission" date="2016-11" db="EMBL/GenBank/DDBJ databases">
        <title>Rhizobium leguminosarum bv. viciae strain Vaf12 isolated from Vavilovia formosa root nodules from Russia, Dagestan.</title>
        <authorList>
            <person name="Kimeklis A."/>
        </authorList>
    </citation>
    <scope>NUCLEOTIDE SEQUENCE [LARGE SCALE GENOMIC DNA]</scope>
    <source>
        <strain evidence="12 14">Vaf-108</strain>
    </source>
</reference>
<dbReference type="RefSeq" id="WP_065282268.1">
    <property type="nucleotide sequence ID" value="NZ_CP016286.1"/>
</dbReference>
<keyword evidence="6 9" id="KW-0812">Transmembrane</keyword>
<name>A0A1B1CFF0_RHILE</name>
<keyword evidence="5" id="KW-0997">Cell inner membrane</keyword>
<dbReference type="GO" id="GO:0140359">
    <property type="term" value="F:ABC-type transporter activity"/>
    <property type="evidence" value="ECO:0007669"/>
    <property type="project" value="InterPro"/>
</dbReference>
<dbReference type="GO" id="GO:0015920">
    <property type="term" value="P:lipopolysaccharide transport"/>
    <property type="evidence" value="ECO:0007669"/>
    <property type="project" value="TreeGrafter"/>
</dbReference>
<reference evidence="11 13" key="1">
    <citation type="submission" date="2016-06" db="EMBL/GenBank/DDBJ databases">
        <title>Microsymbionts genomes from the relict species Vavilovia formosa.</title>
        <authorList>
            <person name="Chirak E."/>
            <person name="Kimeklis A."/>
            <person name="Andronov E."/>
        </authorList>
    </citation>
    <scope>NUCLEOTIDE SEQUENCE [LARGE SCALE GENOMIC DNA]</scope>
    <source>
        <strain evidence="11 13">Vaf10</strain>
    </source>
</reference>
<dbReference type="InterPro" id="IPR013525">
    <property type="entry name" value="ABC2_TM"/>
</dbReference>
<evidence type="ECO:0000313" key="12">
    <source>
        <dbReference type="EMBL" id="API53181.1"/>
    </source>
</evidence>
<proteinExistence type="inferred from homology"/>
<evidence type="ECO:0000256" key="1">
    <source>
        <dbReference type="ARBA" id="ARBA00004429"/>
    </source>
</evidence>
<sequence>MTGHLTKRESEIGTESWDIIIRPSGKTGVGLTAAWKYRELIWMFFKRDFTTFYKQTVLGPVWYLIQPTLTTITYYIVFGKIANLSTDGISPLVFYMSGTIIWNYFSACLTNNSETFSKNSNLFGKVYFPRLVVPLAVAMSGLVAFAIQFTLLLTISFVLWLSQDGIVINLRFVLATPLILLYVATLGVGAGLAVSALTVRYRDLVYAVGFVAQLWMYATPVVYSYSQIPERYQWFYHLNPMTTPVQLFRWALYDASPLPLSVCLANVTATLVIMIGGLILFARAEATAMDTV</sequence>
<dbReference type="PANTHER" id="PTHR30413">
    <property type="entry name" value="INNER MEMBRANE TRANSPORT PERMEASE"/>
    <property type="match status" value="1"/>
</dbReference>
<gene>
    <name evidence="11" type="ORF">BA011_23965</name>
    <name evidence="12" type="ORF">BMW22_17580</name>
</gene>
<evidence type="ECO:0000256" key="3">
    <source>
        <dbReference type="ARBA" id="ARBA00022448"/>
    </source>
</evidence>
<feature type="transmembrane region" description="Helical" evidence="9">
    <location>
        <begin position="172"/>
        <end position="197"/>
    </location>
</feature>
<dbReference type="Pfam" id="PF01061">
    <property type="entry name" value="ABC2_membrane"/>
    <property type="match status" value="1"/>
</dbReference>
<dbReference type="AlphaFoldDB" id="A0A1B1CFF0"/>
<feature type="transmembrane region" description="Helical" evidence="9">
    <location>
        <begin position="56"/>
        <end position="77"/>
    </location>
</feature>